<evidence type="ECO:0000256" key="2">
    <source>
        <dbReference type="ARBA" id="ARBA00022679"/>
    </source>
</evidence>
<gene>
    <name evidence="6" type="ordered locus">AciX9_3651</name>
</gene>
<dbReference type="PANTHER" id="PTHR13610">
    <property type="entry name" value="METHYLTRANSFERASE DOMAIN-CONTAINING PROTEIN"/>
    <property type="match status" value="1"/>
</dbReference>
<dbReference type="PaxDb" id="1198114-AciX9_3651"/>
<dbReference type="GO" id="GO:0016279">
    <property type="term" value="F:protein-lysine N-methyltransferase activity"/>
    <property type="evidence" value="ECO:0007669"/>
    <property type="project" value="InterPro"/>
</dbReference>
<feature type="compositionally biased region" description="Basic and acidic residues" evidence="4">
    <location>
        <begin position="43"/>
        <end position="52"/>
    </location>
</feature>
<evidence type="ECO:0000256" key="4">
    <source>
        <dbReference type="SAM" id="MobiDB-lite"/>
    </source>
</evidence>
<dbReference type="Proteomes" id="UP000000343">
    <property type="component" value="Chromosome"/>
</dbReference>
<dbReference type="KEGG" id="acm:AciX9_3651"/>
<evidence type="ECO:0000256" key="3">
    <source>
        <dbReference type="ARBA" id="ARBA00022691"/>
    </source>
</evidence>
<organism evidence="7">
    <name type="scientific">Granulicella tundricola (strain ATCC BAA-1859 / DSM 23138 / MP5ACTX9)</name>
    <dbReference type="NCBI Taxonomy" id="1198114"/>
    <lineage>
        <taxon>Bacteria</taxon>
        <taxon>Pseudomonadati</taxon>
        <taxon>Acidobacteriota</taxon>
        <taxon>Terriglobia</taxon>
        <taxon>Terriglobales</taxon>
        <taxon>Acidobacteriaceae</taxon>
        <taxon>Granulicella</taxon>
    </lineage>
</organism>
<evidence type="ECO:0000259" key="5">
    <source>
        <dbReference type="Pfam" id="PF13649"/>
    </source>
</evidence>
<dbReference type="InterPro" id="IPR029063">
    <property type="entry name" value="SAM-dependent_MTases_sf"/>
</dbReference>
<proteinExistence type="predicted"/>
<dbReference type="STRING" id="1198114.AciX9_3651"/>
<dbReference type="Gene3D" id="3.40.50.150">
    <property type="entry name" value="Vaccinia Virus protein VP39"/>
    <property type="match status" value="1"/>
</dbReference>
<dbReference type="InterPro" id="IPR026170">
    <property type="entry name" value="FAM173A/B"/>
</dbReference>
<dbReference type="CDD" id="cd02440">
    <property type="entry name" value="AdoMet_MTases"/>
    <property type="match status" value="1"/>
</dbReference>
<dbReference type="GO" id="GO:0032259">
    <property type="term" value="P:methylation"/>
    <property type="evidence" value="ECO:0007669"/>
    <property type="project" value="UniProtKB-KW"/>
</dbReference>
<dbReference type="Pfam" id="PF13649">
    <property type="entry name" value="Methyltransf_25"/>
    <property type="match status" value="1"/>
</dbReference>
<evidence type="ECO:0000256" key="1">
    <source>
        <dbReference type="ARBA" id="ARBA00022603"/>
    </source>
</evidence>
<dbReference type="EMBL" id="CP002480">
    <property type="protein sequence ID" value="ADW70654.1"/>
    <property type="molecule type" value="Genomic_DNA"/>
</dbReference>
<evidence type="ECO:0000313" key="7">
    <source>
        <dbReference type="Proteomes" id="UP000000343"/>
    </source>
</evidence>
<name>E8X5M7_GRATM</name>
<protein>
    <recommendedName>
        <fullName evidence="5">Methyltransferase domain-containing protein</fullName>
    </recommendedName>
</protein>
<dbReference type="RefSeq" id="WP_013581965.1">
    <property type="nucleotide sequence ID" value="NC_015064.1"/>
</dbReference>
<keyword evidence="2" id="KW-0808">Transferase</keyword>
<evidence type="ECO:0000313" key="6">
    <source>
        <dbReference type="EMBL" id="ADW70654.1"/>
    </source>
</evidence>
<reference evidence="7" key="1">
    <citation type="submission" date="2011-01" db="EMBL/GenBank/DDBJ databases">
        <title>Complete sequence of chromosome of Acidobacterium sp. MP5ACTX9.</title>
        <authorList>
            <consortium name="US DOE Joint Genome Institute"/>
            <person name="Lucas S."/>
            <person name="Copeland A."/>
            <person name="Lapidus A."/>
            <person name="Cheng J.-F."/>
            <person name="Goodwin L."/>
            <person name="Pitluck S."/>
            <person name="Teshima H."/>
            <person name="Detter J.C."/>
            <person name="Han C."/>
            <person name="Tapia R."/>
            <person name="Land M."/>
            <person name="Hauser L."/>
            <person name="Kyrpides N."/>
            <person name="Ivanova N."/>
            <person name="Ovchinnikova G."/>
            <person name="Pagani I."/>
            <person name="Rawat S.R."/>
            <person name="Mannisto M."/>
            <person name="Haggblom M.M."/>
            <person name="Woyke T."/>
        </authorList>
    </citation>
    <scope>NUCLEOTIDE SEQUENCE [LARGE SCALE GENOMIC DNA]</scope>
    <source>
        <strain evidence="7">MP5ACTX9</strain>
    </source>
</reference>
<dbReference type="SUPFAM" id="SSF53335">
    <property type="entry name" value="S-adenosyl-L-methionine-dependent methyltransferases"/>
    <property type="match status" value="1"/>
</dbReference>
<keyword evidence="3" id="KW-0949">S-adenosyl-L-methionine</keyword>
<keyword evidence="7" id="KW-1185">Reference proteome</keyword>
<keyword evidence="1" id="KW-0489">Methyltransferase</keyword>
<dbReference type="HOGENOM" id="CLU_082418_0_0_0"/>
<dbReference type="eggNOG" id="COG2518">
    <property type="taxonomic scope" value="Bacteria"/>
</dbReference>
<dbReference type="InterPro" id="IPR041698">
    <property type="entry name" value="Methyltransf_25"/>
</dbReference>
<dbReference type="AlphaFoldDB" id="E8X5M7"/>
<sequence length="245" mass="27093">MRLLYRLLLHAIDNHGLRGTILRAIRPPRQSTAAPEPSSPEVHPFDQRHHTDTSGYVPGEALATGTPADLYNTAYYAISPSTLTQAIAALPISPTQYTFVDLGCGKGRALLIAAHQNFRHIAGIELSPTLAASARTNTTTHPNITIQTADAATVLYPPGPLVVFFYHPFLAPLLRKVLTNLTDQSNNRDIYLLSANPGYPKVFARFPMLEQQWTKDFTLSEEDASADRHGILFERYTLWHLPPTA</sequence>
<feature type="region of interest" description="Disordered" evidence="4">
    <location>
        <begin position="28"/>
        <end position="59"/>
    </location>
</feature>
<dbReference type="OrthoDB" id="9780095at2"/>
<accession>E8X5M7</accession>
<feature type="domain" description="Methyltransferase" evidence="5">
    <location>
        <begin position="100"/>
        <end position="160"/>
    </location>
</feature>
<dbReference type="PANTHER" id="PTHR13610:SF11">
    <property type="entry name" value="METHYLTRANSFERASE DOMAIN-CONTAINING PROTEIN"/>
    <property type="match status" value="1"/>
</dbReference>